<protein>
    <recommendedName>
        <fullName evidence="6">Ribosomal RNA small subunit methyltransferase I</fullName>
        <ecNumber evidence="6">2.1.1.198</ecNumber>
    </recommendedName>
    <alternativeName>
        <fullName evidence="6">16S rRNA 2'-O-ribose C1402 methyltransferase</fullName>
    </alternativeName>
    <alternativeName>
        <fullName evidence="6">rRNA (cytidine-2'-O-)-methyltransferase RsmI</fullName>
    </alternativeName>
</protein>
<dbReference type="Gene3D" id="3.30.950.10">
    <property type="entry name" value="Methyltransferase, Cobalt-precorrin-4 Transmethylase, Domain 2"/>
    <property type="match status" value="1"/>
</dbReference>
<keyword evidence="1 6" id="KW-0963">Cytoplasm</keyword>
<comment type="catalytic activity">
    <reaction evidence="6">
        <text>cytidine(1402) in 16S rRNA + S-adenosyl-L-methionine = 2'-O-methylcytidine(1402) in 16S rRNA + S-adenosyl-L-homocysteine + H(+)</text>
        <dbReference type="Rhea" id="RHEA:42924"/>
        <dbReference type="Rhea" id="RHEA-COMP:10285"/>
        <dbReference type="Rhea" id="RHEA-COMP:10286"/>
        <dbReference type="ChEBI" id="CHEBI:15378"/>
        <dbReference type="ChEBI" id="CHEBI:57856"/>
        <dbReference type="ChEBI" id="CHEBI:59789"/>
        <dbReference type="ChEBI" id="CHEBI:74495"/>
        <dbReference type="ChEBI" id="CHEBI:82748"/>
        <dbReference type="EC" id="2.1.1.198"/>
    </reaction>
</comment>
<dbReference type="PROSITE" id="PS01296">
    <property type="entry name" value="RSMI"/>
    <property type="match status" value="1"/>
</dbReference>
<organism evidence="8 9">
    <name type="scientific">Tepiditoga spiralis</name>
    <dbReference type="NCBI Taxonomy" id="2108365"/>
    <lineage>
        <taxon>Bacteria</taxon>
        <taxon>Thermotogati</taxon>
        <taxon>Thermotogota</taxon>
        <taxon>Thermotogae</taxon>
        <taxon>Petrotogales</taxon>
        <taxon>Petrotogaceae</taxon>
        <taxon>Tepiditoga</taxon>
    </lineage>
</organism>
<comment type="similarity">
    <text evidence="6">Belongs to the methyltransferase superfamily. RsmI family.</text>
</comment>
<dbReference type="Pfam" id="PF00590">
    <property type="entry name" value="TP_methylase"/>
    <property type="match status" value="1"/>
</dbReference>
<keyword evidence="4 6" id="KW-0808">Transferase</keyword>
<dbReference type="EC" id="2.1.1.198" evidence="6"/>
<keyword evidence="2 6" id="KW-0698">rRNA processing</keyword>
<keyword evidence="3 6" id="KW-0489">Methyltransferase</keyword>
<dbReference type="PANTHER" id="PTHR46111">
    <property type="entry name" value="RIBOSOMAL RNA SMALL SUBUNIT METHYLTRANSFERASE I"/>
    <property type="match status" value="1"/>
</dbReference>
<accession>A0A7G1G9Q8</accession>
<dbReference type="InParanoid" id="A0A7G1G9Q8"/>
<dbReference type="SUPFAM" id="SSF53790">
    <property type="entry name" value="Tetrapyrrole methylase"/>
    <property type="match status" value="1"/>
</dbReference>
<dbReference type="InterPro" id="IPR008189">
    <property type="entry name" value="rRNA_ssu_MeTfrase_I"/>
</dbReference>
<dbReference type="KEGG" id="ocy:OSSY52_21350"/>
<dbReference type="InterPro" id="IPR018063">
    <property type="entry name" value="SAM_MeTrfase_RsmI_CS"/>
</dbReference>
<evidence type="ECO:0000256" key="3">
    <source>
        <dbReference type="ARBA" id="ARBA00022603"/>
    </source>
</evidence>
<gene>
    <name evidence="6 8" type="primary">rsmI</name>
    <name evidence="8" type="ORF">OSSY52_21350</name>
</gene>
<dbReference type="InterPro" id="IPR014776">
    <property type="entry name" value="4pyrrole_Mease_sub2"/>
</dbReference>
<dbReference type="Proteomes" id="UP000516361">
    <property type="component" value="Chromosome"/>
</dbReference>
<sequence>MSKLYLIGTPIGNMEDMSPRAIRILKESDVIFTEDKRVTLKLINKLEIGQKELFTFNQTNAERVLEKAFELIVKNNVCSLVSDAGMPVISDPGSHLVKKCRENNVKIDVVPGPSAPLTALAASGFPGSKFLFHGFIPRDKNRRRLFRDIVDLPYLHIFFDSPNRILKTLKDIKNIMGNREIFLAREMTKIHQEFFKGTVDEAISFFESKDSIKGEFTVVLSGKNS</sequence>
<dbReference type="GO" id="GO:0070677">
    <property type="term" value="F:rRNA (cytosine-2'-O-)-methyltransferase activity"/>
    <property type="evidence" value="ECO:0007669"/>
    <property type="project" value="UniProtKB-UniRule"/>
</dbReference>
<name>A0A7G1G9Q8_9BACT</name>
<dbReference type="CDD" id="cd11648">
    <property type="entry name" value="RsmI"/>
    <property type="match status" value="1"/>
</dbReference>
<evidence type="ECO:0000313" key="9">
    <source>
        <dbReference type="Proteomes" id="UP000516361"/>
    </source>
</evidence>
<dbReference type="InterPro" id="IPR035996">
    <property type="entry name" value="4pyrrol_Methylase_sf"/>
</dbReference>
<dbReference type="AlphaFoldDB" id="A0A7G1G9Q8"/>
<comment type="subcellular location">
    <subcellularLocation>
        <location evidence="6">Cytoplasm</location>
    </subcellularLocation>
</comment>
<dbReference type="HAMAP" id="MF_01877">
    <property type="entry name" value="16SrRNA_methyltr_I"/>
    <property type="match status" value="1"/>
</dbReference>
<evidence type="ECO:0000256" key="1">
    <source>
        <dbReference type="ARBA" id="ARBA00022490"/>
    </source>
</evidence>
<evidence type="ECO:0000313" key="8">
    <source>
        <dbReference type="EMBL" id="BBE31994.1"/>
    </source>
</evidence>
<dbReference type="FunCoup" id="A0A7G1G9Q8">
    <property type="interactions" value="343"/>
</dbReference>
<proteinExistence type="inferred from homology"/>
<evidence type="ECO:0000256" key="6">
    <source>
        <dbReference type="HAMAP-Rule" id="MF_01877"/>
    </source>
</evidence>
<reference evidence="8 9" key="1">
    <citation type="submission" date="2018-06" db="EMBL/GenBank/DDBJ databases">
        <title>Genome sequencing of Oceanotoga sp. sy52.</title>
        <authorList>
            <person name="Mori K."/>
        </authorList>
    </citation>
    <scope>NUCLEOTIDE SEQUENCE [LARGE SCALE GENOMIC DNA]</scope>
    <source>
        <strain evidence="9">sy52</strain>
    </source>
</reference>
<dbReference type="Gene3D" id="3.40.1010.10">
    <property type="entry name" value="Cobalt-precorrin-4 Transmethylase, Domain 1"/>
    <property type="match status" value="1"/>
</dbReference>
<comment type="function">
    <text evidence="6">Catalyzes the 2'-O-methylation of the ribose of cytidine 1402 (C1402) in 16S rRNA.</text>
</comment>
<dbReference type="GO" id="GO:0005737">
    <property type="term" value="C:cytoplasm"/>
    <property type="evidence" value="ECO:0007669"/>
    <property type="project" value="UniProtKB-SubCell"/>
</dbReference>
<dbReference type="RefSeq" id="WP_190614853.1">
    <property type="nucleotide sequence ID" value="NZ_AP018712.1"/>
</dbReference>
<dbReference type="NCBIfam" id="TIGR00096">
    <property type="entry name" value="16S rRNA (cytidine(1402)-2'-O)-methyltransferase"/>
    <property type="match status" value="1"/>
</dbReference>
<evidence type="ECO:0000256" key="2">
    <source>
        <dbReference type="ARBA" id="ARBA00022552"/>
    </source>
</evidence>
<dbReference type="EMBL" id="AP018712">
    <property type="protein sequence ID" value="BBE31994.1"/>
    <property type="molecule type" value="Genomic_DNA"/>
</dbReference>
<dbReference type="FunFam" id="3.30.950.10:FF:000002">
    <property type="entry name" value="Ribosomal RNA small subunit methyltransferase I"/>
    <property type="match status" value="1"/>
</dbReference>
<evidence type="ECO:0000259" key="7">
    <source>
        <dbReference type="Pfam" id="PF00590"/>
    </source>
</evidence>
<feature type="domain" description="Tetrapyrrole methylase" evidence="7">
    <location>
        <begin position="3"/>
        <end position="202"/>
    </location>
</feature>
<dbReference type="PANTHER" id="PTHR46111:SF1">
    <property type="entry name" value="RIBOSOMAL RNA SMALL SUBUNIT METHYLTRANSFERASE I"/>
    <property type="match status" value="1"/>
</dbReference>
<keyword evidence="9" id="KW-1185">Reference proteome</keyword>
<keyword evidence="5 6" id="KW-0949">S-adenosyl-L-methionine</keyword>
<evidence type="ECO:0000256" key="4">
    <source>
        <dbReference type="ARBA" id="ARBA00022679"/>
    </source>
</evidence>
<dbReference type="InterPro" id="IPR014777">
    <property type="entry name" value="4pyrrole_Mease_sub1"/>
</dbReference>
<evidence type="ECO:0000256" key="5">
    <source>
        <dbReference type="ARBA" id="ARBA00022691"/>
    </source>
</evidence>
<dbReference type="InterPro" id="IPR000878">
    <property type="entry name" value="4pyrrol_Mease"/>
</dbReference>
<dbReference type="PIRSF" id="PIRSF005917">
    <property type="entry name" value="MTase_YraL"/>
    <property type="match status" value="1"/>
</dbReference>